<dbReference type="PANTHER" id="PTHR32332:SF20">
    <property type="entry name" value="2-NITROPROPANE DIOXYGENASE-LIKE PROTEIN"/>
    <property type="match status" value="1"/>
</dbReference>
<dbReference type="EMBL" id="JADFTS010000002">
    <property type="protein sequence ID" value="KAF9618101.1"/>
    <property type="molecule type" value="Genomic_DNA"/>
</dbReference>
<dbReference type="OrthoDB" id="10265891at2759"/>
<accession>A0A835MBW8</accession>
<dbReference type="Pfam" id="PF03060">
    <property type="entry name" value="NMO"/>
    <property type="match status" value="1"/>
</dbReference>
<dbReference type="PANTHER" id="PTHR32332">
    <property type="entry name" value="2-NITROPROPANE DIOXYGENASE"/>
    <property type="match status" value="1"/>
</dbReference>
<organism evidence="1 2">
    <name type="scientific">Coptis chinensis</name>
    <dbReference type="NCBI Taxonomy" id="261450"/>
    <lineage>
        <taxon>Eukaryota</taxon>
        <taxon>Viridiplantae</taxon>
        <taxon>Streptophyta</taxon>
        <taxon>Embryophyta</taxon>
        <taxon>Tracheophyta</taxon>
        <taxon>Spermatophyta</taxon>
        <taxon>Magnoliopsida</taxon>
        <taxon>Ranunculales</taxon>
        <taxon>Ranunculaceae</taxon>
        <taxon>Coptidoideae</taxon>
        <taxon>Coptis</taxon>
    </lineage>
</organism>
<dbReference type="InterPro" id="IPR013785">
    <property type="entry name" value="Aldolase_TIM"/>
</dbReference>
<keyword evidence="2" id="KW-1185">Reference proteome</keyword>
<proteinExistence type="predicted"/>
<protein>
    <submittedName>
        <fullName evidence="1">Uncharacterized protein</fullName>
    </submittedName>
</protein>
<comment type="caution">
    <text evidence="1">The sequence shown here is derived from an EMBL/GenBank/DDBJ whole genome shotgun (WGS) entry which is preliminary data.</text>
</comment>
<dbReference type="Proteomes" id="UP000631114">
    <property type="component" value="Unassembled WGS sequence"/>
</dbReference>
<reference evidence="1 2" key="1">
    <citation type="submission" date="2020-10" db="EMBL/GenBank/DDBJ databases">
        <title>The Coptis chinensis genome and diversification of protoberbering-type alkaloids.</title>
        <authorList>
            <person name="Wang B."/>
            <person name="Shu S."/>
            <person name="Song C."/>
            <person name="Liu Y."/>
        </authorList>
    </citation>
    <scope>NUCLEOTIDE SEQUENCE [LARGE SCALE GENOMIC DNA]</scope>
    <source>
        <strain evidence="1">HL-2020</strain>
        <tissue evidence="1">Leaf</tissue>
    </source>
</reference>
<gene>
    <name evidence="1" type="ORF">IFM89_000060</name>
</gene>
<name>A0A835MBW8_9MAGN</name>
<dbReference type="AlphaFoldDB" id="A0A835MBW8"/>
<evidence type="ECO:0000313" key="2">
    <source>
        <dbReference type="Proteomes" id="UP000631114"/>
    </source>
</evidence>
<sequence>MSHHSGRAQANRPLRASKHFHVELQLVTDYYYYYNLNKLSMRTTPSAYGICRIGKMKLLRIPVLRLHDISKKPSGCDGSKSILDGLASLLPKVVDLIAGQDIPIILCGGIVDGRGYVLCFGPWGSGIGLVTRFVAIEESYAHPTSKRKLVELDKTEYTDIFGVCGDLEMAWRTFDKMPKKSVVSWNTMISGALGVLCPLRNGAKGPRIVIFMTEKYKIKPGLRALWMHG</sequence>
<dbReference type="SUPFAM" id="SSF51412">
    <property type="entry name" value="Inosine monophosphate dehydrogenase (IMPDH)"/>
    <property type="match status" value="1"/>
</dbReference>
<dbReference type="Gene3D" id="3.20.20.70">
    <property type="entry name" value="Aldolase class I"/>
    <property type="match status" value="1"/>
</dbReference>
<evidence type="ECO:0000313" key="1">
    <source>
        <dbReference type="EMBL" id="KAF9618101.1"/>
    </source>
</evidence>